<comment type="caution">
    <text evidence="1">The sequence shown here is derived from an EMBL/GenBank/DDBJ whole genome shotgun (WGS) entry which is preliminary data.</text>
</comment>
<sequence>MWIISHDLLLLFFLIPSTKNTRRKKIKPMKQVVIASPKEGANTAYVPVANAITIAPMASMVRFKAVNNNKWNRPSDLWIPFKDKKRWIKTAERERIMAIVSVIINA</sequence>
<evidence type="ECO:0000313" key="2">
    <source>
        <dbReference type="Proteomes" id="UP001164250"/>
    </source>
</evidence>
<proteinExistence type="predicted"/>
<organism evidence="1 2">
    <name type="scientific">Pistacia atlantica</name>
    <dbReference type="NCBI Taxonomy" id="434234"/>
    <lineage>
        <taxon>Eukaryota</taxon>
        <taxon>Viridiplantae</taxon>
        <taxon>Streptophyta</taxon>
        <taxon>Embryophyta</taxon>
        <taxon>Tracheophyta</taxon>
        <taxon>Spermatophyta</taxon>
        <taxon>Magnoliopsida</taxon>
        <taxon>eudicotyledons</taxon>
        <taxon>Gunneridae</taxon>
        <taxon>Pentapetalae</taxon>
        <taxon>rosids</taxon>
        <taxon>malvids</taxon>
        <taxon>Sapindales</taxon>
        <taxon>Anacardiaceae</taxon>
        <taxon>Pistacia</taxon>
    </lineage>
</organism>
<reference evidence="2" key="1">
    <citation type="journal article" date="2023" name="G3 (Bethesda)">
        <title>Genome assembly and association tests identify interacting loci associated with vigor, precocity, and sex in interspecific pistachio rootstocks.</title>
        <authorList>
            <person name="Palmer W."/>
            <person name="Jacygrad E."/>
            <person name="Sagayaradj S."/>
            <person name="Cavanaugh K."/>
            <person name="Han R."/>
            <person name="Bertier L."/>
            <person name="Beede B."/>
            <person name="Kafkas S."/>
            <person name="Golino D."/>
            <person name="Preece J."/>
            <person name="Michelmore R."/>
        </authorList>
    </citation>
    <scope>NUCLEOTIDE SEQUENCE [LARGE SCALE GENOMIC DNA]</scope>
</reference>
<dbReference type="EMBL" id="CM047900">
    <property type="protein sequence ID" value="KAJ0100223.1"/>
    <property type="molecule type" value="Genomic_DNA"/>
</dbReference>
<dbReference type="Proteomes" id="UP001164250">
    <property type="component" value="Chromosome 4"/>
</dbReference>
<name>A0ACC1BMY3_9ROSI</name>
<accession>A0ACC1BMY3</accession>
<protein>
    <submittedName>
        <fullName evidence="1">Uncharacterized protein</fullName>
    </submittedName>
</protein>
<evidence type="ECO:0000313" key="1">
    <source>
        <dbReference type="EMBL" id="KAJ0100223.1"/>
    </source>
</evidence>
<gene>
    <name evidence="1" type="ORF">Patl1_21621</name>
</gene>
<keyword evidence="2" id="KW-1185">Reference proteome</keyword>